<evidence type="ECO:0000313" key="1">
    <source>
        <dbReference type="EMBL" id="ADR51836.1"/>
    </source>
</evidence>
<dbReference type="STRING" id="658172.CKC_00425"/>
<sequence>MQGSTVINWQDFLKDMPSLYKIIHLESEISIVMISKMYAIYLHLLF</sequence>
<organism evidence="1 2">
    <name type="scientific">Liberibacter solanacearum (strain CLso-ZC1)</name>
    <dbReference type="NCBI Taxonomy" id="658172"/>
    <lineage>
        <taxon>Bacteria</taxon>
        <taxon>Pseudomonadati</taxon>
        <taxon>Pseudomonadota</taxon>
        <taxon>Alphaproteobacteria</taxon>
        <taxon>Hyphomicrobiales</taxon>
        <taxon>Rhizobiaceae</taxon>
        <taxon>Liberibacter</taxon>
    </lineage>
</organism>
<gene>
    <name evidence="1" type="ordered locus">CKC_00425</name>
</gene>
<reference key="2">
    <citation type="submission" date="2010-11" db="EMBL/GenBank/DDBJ databases">
        <authorList>
            <person name="Lin H."/>
            <person name="Doddapaneni H.V."/>
            <person name="Lou B."/>
            <person name="Civerolo E.L."/>
            <person name="Chen C."/>
            <person name="Duan Y."/>
            <person name="Zhou L."/>
            <person name="Glynn J."/>
        </authorList>
    </citation>
    <scope>NUCLEOTIDE SEQUENCE</scope>
    <source>
        <strain>CLso-ZC1</strain>
    </source>
</reference>
<dbReference type="AlphaFoldDB" id="E4UBU6"/>
<reference evidence="1 2" key="3">
    <citation type="journal article" date="2011" name="PLoS ONE">
        <title>The Complete Genome Sequence of 'Candidatus Liberibacter solanacearum', the Bacterium Associated with Potato Zebra Chip Disease.</title>
        <authorList>
            <person name="Lin H."/>
            <person name="Lou B."/>
            <person name="Glynn J.M."/>
            <person name="Doddapaneni H."/>
            <person name="Civerolo E.L."/>
            <person name="Chen C."/>
            <person name="Duan Y."/>
            <person name="Zhou L."/>
            <person name="Vahling C.M."/>
        </authorList>
    </citation>
    <scope>NUCLEOTIDE SEQUENCE [LARGE SCALE GENOMIC DNA]</scope>
    <source>
        <strain evidence="1 2">CLso-ZC1</strain>
    </source>
</reference>
<reference evidence="2" key="1">
    <citation type="submission" date="2010-11" db="EMBL/GenBank/DDBJ databases">
        <title>Complete genome sequence of Candidatus Liberibacter solanacearum CLso-ZC1.</title>
        <authorList>
            <person name="Lin H."/>
            <person name="Doddapaneni H.V."/>
            <person name="Lou B."/>
            <person name="Civerolo E.L."/>
            <person name="Chen C."/>
            <person name="Duan Y."/>
            <person name="Zhou L."/>
            <person name="Glynn J."/>
        </authorList>
    </citation>
    <scope>NUCLEOTIDE SEQUENCE [LARGE SCALE GENOMIC DNA]</scope>
    <source>
        <strain evidence="2">CLso-ZC1</strain>
    </source>
</reference>
<dbReference type="KEGG" id="lso:CKC_00425"/>
<dbReference type="EMBL" id="CP002371">
    <property type="protein sequence ID" value="ADR51836.1"/>
    <property type="molecule type" value="Genomic_DNA"/>
</dbReference>
<dbReference type="HOGENOM" id="CLU_3185418_0_0_5"/>
<evidence type="ECO:0000313" key="2">
    <source>
        <dbReference type="Proteomes" id="UP000007038"/>
    </source>
</evidence>
<protein>
    <submittedName>
        <fullName evidence="1">Uncharacterized protein</fullName>
    </submittedName>
</protein>
<name>E4UBU6_LIBSC</name>
<dbReference type="Proteomes" id="UP000007038">
    <property type="component" value="Chromosome"/>
</dbReference>
<accession>E4UBU6</accession>
<proteinExistence type="predicted"/>